<feature type="signal peptide" evidence="2">
    <location>
        <begin position="1"/>
        <end position="23"/>
    </location>
</feature>
<proteinExistence type="predicted"/>
<dbReference type="InterPro" id="IPR026444">
    <property type="entry name" value="Secre_tail"/>
</dbReference>
<name>A0A7Y0FQZ2_9FLAO</name>
<dbReference type="RefSeq" id="WP_169233670.1">
    <property type="nucleotide sequence ID" value="NZ_JABBGI010000004.1"/>
</dbReference>
<dbReference type="AlphaFoldDB" id="A0A7Y0FQZ2"/>
<evidence type="ECO:0000313" key="4">
    <source>
        <dbReference type="EMBL" id="NML69106.1"/>
    </source>
</evidence>
<feature type="domain" description="Secretion system C-terminal sorting" evidence="3">
    <location>
        <begin position="230"/>
        <end position="284"/>
    </location>
</feature>
<feature type="chain" id="PRO_5031418624" evidence="2">
    <location>
        <begin position="24"/>
        <end position="287"/>
    </location>
</feature>
<comment type="caution">
    <text evidence="4">The sequence shown here is derived from an EMBL/GenBank/DDBJ whole genome shotgun (WGS) entry which is preliminary data.</text>
</comment>
<evidence type="ECO:0000256" key="2">
    <source>
        <dbReference type="SAM" id="SignalP"/>
    </source>
</evidence>
<dbReference type="NCBIfam" id="TIGR04183">
    <property type="entry name" value="Por_Secre_tail"/>
    <property type="match status" value="1"/>
</dbReference>
<evidence type="ECO:0000256" key="1">
    <source>
        <dbReference type="ARBA" id="ARBA00022729"/>
    </source>
</evidence>
<gene>
    <name evidence="4" type="ORF">HHL23_04785</name>
</gene>
<accession>A0A7Y0FQZ2</accession>
<keyword evidence="5" id="KW-1185">Reference proteome</keyword>
<evidence type="ECO:0000259" key="3">
    <source>
        <dbReference type="Pfam" id="PF18962"/>
    </source>
</evidence>
<dbReference type="Proteomes" id="UP000544054">
    <property type="component" value="Unassembled WGS sequence"/>
</dbReference>
<reference evidence="4 5" key="1">
    <citation type="submission" date="2020-04" db="EMBL/GenBank/DDBJ databases">
        <title>Chryseobacterium sp. RP-3-3 sp. nov., isolated from Jeju soil.</title>
        <authorList>
            <person name="Dahal R.H."/>
        </authorList>
    </citation>
    <scope>NUCLEOTIDE SEQUENCE [LARGE SCALE GENOMIC DNA]</scope>
    <source>
        <strain evidence="4 5">RP-3-3</strain>
    </source>
</reference>
<dbReference type="EMBL" id="JABBGI010000004">
    <property type="protein sequence ID" value="NML69106.1"/>
    <property type="molecule type" value="Genomic_DNA"/>
</dbReference>
<evidence type="ECO:0000313" key="5">
    <source>
        <dbReference type="Proteomes" id="UP000544054"/>
    </source>
</evidence>
<keyword evidence="1 2" id="KW-0732">Signal</keyword>
<protein>
    <submittedName>
        <fullName evidence="4">T9SS type A sorting domain-containing protein</fullName>
    </submittedName>
</protein>
<sequence length="287" mass="30104">MKKIFTVLGLATLAMMNAQSFTATYDFEGTPPTTTGAVAGAGSSNLVAGNFTTTGYTQTTTGNRFAHSGAPTATTPDLTKYLQVTVTPNAGVSLSVSSITFRSQRSGTGPRSYIVRSNADSYAANLPASINPANAELEVTGTNVLHFVNDCSTCSGQNGNTLTPANISNITTPVTFRVYFFEAEATGGTFSIDDVIITGTATSGALGTSENFTTKLNFVKNTFVKSDEITFGADVKDVKVYNMFGQVVKSASVKQNEAVNVAELAKGNYIVTGTVNNEPISQKILKD</sequence>
<dbReference type="Pfam" id="PF18962">
    <property type="entry name" value="Por_Secre_tail"/>
    <property type="match status" value="1"/>
</dbReference>
<organism evidence="4 5">
    <name type="scientific">Chryseobacterium antibioticum</name>
    <dbReference type="NCBI Taxonomy" id="2728847"/>
    <lineage>
        <taxon>Bacteria</taxon>
        <taxon>Pseudomonadati</taxon>
        <taxon>Bacteroidota</taxon>
        <taxon>Flavobacteriia</taxon>
        <taxon>Flavobacteriales</taxon>
        <taxon>Weeksellaceae</taxon>
        <taxon>Chryseobacterium group</taxon>
        <taxon>Chryseobacterium</taxon>
    </lineage>
</organism>